<dbReference type="SUPFAM" id="SSF82171">
    <property type="entry name" value="DPP6 N-terminal domain-like"/>
    <property type="match status" value="1"/>
</dbReference>
<proteinExistence type="predicted"/>
<dbReference type="PANTHER" id="PTHR11731">
    <property type="entry name" value="PROTEASE FAMILY S9B,C DIPEPTIDYL-PEPTIDASE IV-RELATED"/>
    <property type="match status" value="1"/>
</dbReference>
<evidence type="ECO:0000313" key="3">
    <source>
        <dbReference type="Proteomes" id="UP000824540"/>
    </source>
</evidence>
<dbReference type="GO" id="GO:0015459">
    <property type="term" value="F:potassium channel regulator activity"/>
    <property type="evidence" value="ECO:0007669"/>
    <property type="project" value="TreeGrafter"/>
</dbReference>
<dbReference type="InterPro" id="IPR050278">
    <property type="entry name" value="Serine_Prot_S9B/DPPIV"/>
</dbReference>
<feature type="domain" description="Dipeptidylpeptidase IV N-terminal" evidence="1">
    <location>
        <begin position="9"/>
        <end position="95"/>
    </location>
</feature>
<dbReference type="PANTHER" id="PTHR11731:SF21">
    <property type="entry name" value="INACTIVE DIPEPTIDYL PEPTIDASE 10"/>
    <property type="match status" value="1"/>
</dbReference>
<gene>
    <name evidence="2" type="ORF">JZ751_028188</name>
</gene>
<dbReference type="GO" id="GO:1901379">
    <property type="term" value="P:regulation of potassium ion transmembrane transport"/>
    <property type="evidence" value="ECO:0007669"/>
    <property type="project" value="TreeGrafter"/>
</dbReference>
<keyword evidence="3" id="KW-1185">Reference proteome</keyword>
<protein>
    <recommendedName>
        <fullName evidence="1">Dipeptidylpeptidase IV N-terminal domain-containing protein</fullName>
    </recommendedName>
</protein>
<accession>A0A8T2PCJ1</accession>
<dbReference type="GO" id="GO:0008076">
    <property type="term" value="C:voltage-gated potassium channel complex"/>
    <property type="evidence" value="ECO:0007669"/>
    <property type="project" value="TreeGrafter"/>
</dbReference>
<organism evidence="2 3">
    <name type="scientific">Albula glossodonta</name>
    <name type="common">roundjaw bonefish</name>
    <dbReference type="NCBI Taxonomy" id="121402"/>
    <lineage>
        <taxon>Eukaryota</taxon>
        <taxon>Metazoa</taxon>
        <taxon>Chordata</taxon>
        <taxon>Craniata</taxon>
        <taxon>Vertebrata</taxon>
        <taxon>Euteleostomi</taxon>
        <taxon>Actinopterygii</taxon>
        <taxon>Neopterygii</taxon>
        <taxon>Teleostei</taxon>
        <taxon>Albuliformes</taxon>
        <taxon>Albulidae</taxon>
        <taxon>Albula</taxon>
    </lineage>
</organism>
<dbReference type="EMBL" id="JAFBMS010000009">
    <property type="protein sequence ID" value="KAG9349740.1"/>
    <property type="molecule type" value="Genomic_DNA"/>
</dbReference>
<evidence type="ECO:0000259" key="1">
    <source>
        <dbReference type="Pfam" id="PF00930"/>
    </source>
</evidence>
<comment type="caution">
    <text evidence="2">The sequence shown here is derived from an EMBL/GenBank/DDBJ whole genome shotgun (WGS) entry which is preliminary data.</text>
</comment>
<dbReference type="AlphaFoldDB" id="A0A8T2PCJ1"/>
<dbReference type="GO" id="GO:0006508">
    <property type="term" value="P:proteolysis"/>
    <property type="evidence" value="ECO:0007669"/>
    <property type="project" value="InterPro"/>
</dbReference>
<dbReference type="InterPro" id="IPR002469">
    <property type="entry name" value="Peptidase_S9B_N"/>
</dbReference>
<sequence length="131" mass="14677">MLLPRLTGSLYPRGHQYPYPKVGQINPTVKLYVVNLDGASHTTELLPPSSFEKSEYYIAMVKWATSQTVAVRWVNRSQNTSIFTLCDVDNGDCVKDEEPVFSKDGGRFFLTMPIKHGGQGGFHHLAMLSDQ</sequence>
<dbReference type="Pfam" id="PF00930">
    <property type="entry name" value="DPPIV_N"/>
    <property type="match status" value="1"/>
</dbReference>
<name>A0A8T2PCJ1_9TELE</name>
<feature type="non-terminal residue" evidence="2">
    <location>
        <position position="131"/>
    </location>
</feature>
<dbReference type="OrthoDB" id="8844410at2759"/>
<dbReference type="Proteomes" id="UP000824540">
    <property type="component" value="Unassembled WGS sequence"/>
</dbReference>
<evidence type="ECO:0000313" key="2">
    <source>
        <dbReference type="EMBL" id="KAG9349740.1"/>
    </source>
</evidence>
<dbReference type="Gene3D" id="2.140.10.30">
    <property type="entry name" value="Dipeptidylpeptidase IV, N-terminal domain"/>
    <property type="match status" value="1"/>
</dbReference>
<reference evidence="2" key="1">
    <citation type="thesis" date="2021" institute="BYU ScholarsArchive" country="Provo, UT, USA">
        <title>Applications of and Algorithms for Genome Assembly and Genomic Analyses with an Emphasis on Marine Teleosts.</title>
        <authorList>
            <person name="Pickett B.D."/>
        </authorList>
    </citation>
    <scope>NUCLEOTIDE SEQUENCE</scope>
    <source>
        <strain evidence="2">HI-2016</strain>
    </source>
</reference>